<dbReference type="InterPro" id="IPR029058">
    <property type="entry name" value="AB_hydrolase_fold"/>
</dbReference>
<proteinExistence type="predicted"/>
<evidence type="ECO:0000313" key="1">
    <source>
        <dbReference type="EMBL" id="OLU36255.1"/>
    </source>
</evidence>
<evidence type="ECO:0008006" key="3">
    <source>
        <dbReference type="Google" id="ProtNLM"/>
    </source>
</evidence>
<organism evidence="1 2">
    <name type="scientific">Ileibacterium valens</name>
    <dbReference type="NCBI Taxonomy" id="1862668"/>
    <lineage>
        <taxon>Bacteria</taxon>
        <taxon>Bacillati</taxon>
        <taxon>Bacillota</taxon>
        <taxon>Erysipelotrichia</taxon>
        <taxon>Erysipelotrichales</taxon>
        <taxon>Erysipelotrichaceae</taxon>
        <taxon>Ileibacterium</taxon>
    </lineage>
</organism>
<sequence>MDKIDKNLTEAIIPYVEENCSVSKDKADKAFAGLSMGGYTTVSEALKSPDQFGYYGIFTPNFGCLDIMDAATEKELAKLKDADGFYEVSGIADDGLGKQDRYKTIFGIRRYLTDHGANLAFDIKDGAHDWGLWRDALTTFAKDHLWKMEKTS</sequence>
<protein>
    <recommendedName>
        <fullName evidence="3">Esterase</fullName>
    </recommendedName>
</protein>
<keyword evidence="2" id="KW-1185">Reference proteome</keyword>
<dbReference type="PANTHER" id="PTHR48098">
    <property type="entry name" value="ENTEROCHELIN ESTERASE-RELATED"/>
    <property type="match status" value="1"/>
</dbReference>
<name>A0A1U7NCI7_9FIRM</name>
<dbReference type="OrthoDB" id="9803578at2"/>
<gene>
    <name evidence="1" type="ORF">BO222_12800</name>
</gene>
<evidence type="ECO:0000313" key="2">
    <source>
        <dbReference type="Proteomes" id="UP000186341"/>
    </source>
</evidence>
<dbReference type="Gene3D" id="3.40.50.1820">
    <property type="entry name" value="alpha/beta hydrolase"/>
    <property type="match status" value="1"/>
</dbReference>
<dbReference type="EMBL" id="MPJW01000285">
    <property type="protein sequence ID" value="OLU36255.1"/>
    <property type="molecule type" value="Genomic_DNA"/>
</dbReference>
<accession>A0A1U7NCI7</accession>
<dbReference type="AlphaFoldDB" id="A0A1U7NCI7"/>
<dbReference type="InterPro" id="IPR050583">
    <property type="entry name" value="Mycobacterial_A85_antigen"/>
</dbReference>
<dbReference type="Pfam" id="PF00756">
    <property type="entry name" value="Esterase"/>
    <property type="match status" value="1"/>
</dbReference>
<dbReference type="InterPro" id="IPR000801">
    <property type="entry name" value="Esterase-like"/>
</dbReference>
<reference evidence="1 2" key="1">
    <citation type="submission" date="2016-11" db="EMBL/GenBank/DDBJ databases">
        <title>Description of two novel members of the family Erysipelotrichaceae: Ileibacterium lipovorans gen. nov., sp. nov. and Dubosiella newyorkensis, gen. nov., sp. nov.</title>
        <authorList>
            <person name="Cox L.M."/>
            <person name="Sohn J."/>
            <person name="Tyrrell K.L."/>
            <person name="Citron D.M."/>
            <person name="Lawson P.A."/>
            <person name="Patel N.B."/>
            <person name="Iizumi T."/>
            <person name="Perez-Perez G.I."/>
            <person name="Goldstein E.J."/>
            <person name="Blaser M.J."/>
        </authorList>
    </citation>
    <scope>NUCLEOTIDE SEQUENCE [LARGE SCALE GENOMIC DNA]</scope>
    <source>
        <strain evidence="1 2">NYU-BL-A3</strain>
    </source>
</reference>
<dbReference type="Proteomes" id="UP000186341">
    <property type="component" value="Unassembled WGS sequence"/>
</dbReference>
<dbReference type="SUPFAM" id="SSF53474">
    <property type="entry name" value="alpha/beta-Hydrolases"/>
    <property type="match status" value="1"/>
</dbReference>
<comment type="caution">
    <text evidence="1">The sequence shown here is derived from an EMBL/GenBank/DDBJ whole genome shotgun (WGS) entry which is preliminary data.</text>
</comment>